<keyword evidence="2" id="KW-1185">Reference proteome</keyword>
<evidence type="ECO:0000313" key="1">
    <source>
        <dbReference type="EMBL" id="EYB84293.1"/>
    </source>
</evidence>
<sequence>MMTSKSASVLIVKLPSSSTAAKGSCSSKFVGQPSPSSSVKLLNLHLHLFADVYLTICGTSIDQSILFSSSFLQSSTKCMFRKPPGNRPAIGPSVDRLDALRVGAIPSALLTI</sequence>
<comment type="caution">
    <text evidence="1">The sequence shown here is derived from an EMBL/GenBank/DDBJ whole genome shotgun (WGS) entry which is preliminary data.</text>
</comment>
<evidence type="ECO:0000313" key="2">
    <source>
        <dbReference type="Proteomes" id="UP000024635"/>
    </source>
</evidence>
<dbReference type="Proteomes" id="UP000024635">
    <property type="component" value="Unassembled WGS sequence"/>
</dbReference>
<protein>
    <submittedName>
        <fullName evidence="1">Uncharacterized protein</fullName>
    </submittedName>
</protein>
<dbReference type="EMBL" id="JARK01001656">
    <property type="protein sequence ID" value="EYB84293.1"/>
    <property type="molecule type" value="Genomic_DNA"/>
</dbReference>
<accession>A0A016S0Y8</accession>
<gene>
    <name evidence="1" type="primary">Acey_s0320.g2408</name>
    <name evidence="1" type="ORF">Y032_0320g2408</name>
</gene>
<organism evidence="1 2">
    <name type="scientific">Ancylostoma ceylanicum</name>
    <dbReference type="NCBI Taxonomy" id="53326"/>
    <lineage>
        <taxon>Eukaryota</taxon>
        <taxon>Metazoa</taxon>
        <taxon>Ecdysozoa</taxon>
        <taxon>Nematoda</taxon>
        <taxon>Chromadorea</taxon>
        <taxon>Rhabditida</taxon>
        <taxon>Rhabditina</taxon>
        <taxon>Rhabditomorpha</taxon>
        <taxon>Strongyloidea</taxon>
        <taxon>Ancylostomatidae</taxon>
        <taxon>Ancylostomatinae</taxon>
        <taxon>Ancylostoma</taxon>
    </lineage>
</organism>
<proteinExistence type="predicted"/>
<reference evidence="2" key="1">
    <citation type="journal article" date="2015" name="Nat. Genet.">
        <title>The genome and transcriptome of the zoonotic hookworm Ancylostoma ceylanicum identify infection-specific gene families.</title>
        <authorList>
            <person name="Schwarz E.M."/>
            <person name="Hu Y."/>
            <person name="Antoshechkin I."/>
            <person name="Miller M.M."/>
            <person name="Sternberg P.W."/>
            <person name="Aroian R.V."/>
        </authorList>
    </citation>
    <scope>NUCLEOTIDE SEQUENCE</scope>
    <source>
        <strain evidence="2">HY135</strain>
    </source>
</reference>
<name>A0A016S0Y8_9BILA</name>
<dbReference type="AlphaFoldDB" id="A0A016S0Y8"/>